<protein>
    <recommendedName>
        <fullName evidence="5 9">L-2,4-diaminobutyric acid acetyltransferase</fullName>
        <shortName evidence="9">DABA acetyltransferase</shortName>
        <ecNumber evidence="4 9">2.3.1.178</ecNumber>
    </recommendedName>
</protein>
<evidence type="ECO:0000256" key="4">
    <source>
        <dbReference type="ARBA" id="ARBA00012355"/>
    </source>
</evidence>
<evidence type="ECO:0000256" key="1">
    <source>
        <dbReference type="ARBA" id="ARBA00003741"/>
    </source>
</evidence>
<reference evidence="13" key="1">
    <citation type="journal article" date="2019" name="Int. J. Syst. Evol. Microbiol.">
        <title>The Global Catalogue of Microorganisms (GCM) 10K type strain sequencing project: providing services to taxonomists for standard genome sequencing and annotation.</title>
        <authorList>
            <consortium name="The Broad Institute Genomics Platform"/>
            <consortium name="The Broad Institute Genome Sequencing Center for Infectious Disease"/>
            <person name="Wu L."/>
            <person name="Ma J."/>
        </authorList>
    </citation>
    <scope>NUCLEOTIDE SEQUENCE [LARGE SCALE GENOMIC DNA]</scope>
    <source>
        <strain evidence="13">JCM 14326</strain>
    </source>
</reference>
<feature type="compositionally biased region" description="Basic and acidic residues" evidence="10">
    <location>
        <begin position="24"/>
        <end position="34"/>
    </location>
</feature>
<evidence type="ECO:0000256" key="8">
    <source>
        <dbReference type="ARBA" id="ARBA00048924"/>
    </source>
</evidence>
<comment type="similarity">
    <text evidence="3 9">Belongs to the acetyltransferase family. EctA subfamily.</text>
</comment>
<evidence type="ECO:0000256" key="6">
    <source>
        <dbReference type="ARBA" id="ARBA00022679"/>
    </source>
</evidence>
<dbReference type="PROSITE" id="PS51186">
    <property type="entry name" value="GNAT"/>
    <property type="match status" value="1"/>
</dbReference>
<keyword evidence="13" id="KW-1185">Reference proteome</keyword>
<dbReference type="Proteomes" id="UP001501094">
    <property type="component" value="Unassembled WGS sequence"/>
</dbReference>
<accession>A0ABP4ZGR9</accession>
<dbReference type="NCBIfam" id="TIGR02406">
    <property type="entry name" value="ectoine_EctA"/>
    <property type="match status" value="1"/>
</dbReference>
<name>A0ABP4ZGR9_9MICO</name>
<dbReference type="EMBL" id="BAAANL010000002">
    <property type="protein sequence ID" value="GAA1856295.1"/>
    <property type="molecule type" value="Genomic_DNA"/>
</dbReference>
<comment type="function">
    <text evidence="1 9">Catalyzes the acetylation of L-2,4-diaminobutyrate (DABA) to gamma-N-acetyl-alpha,gamma-diaminobutyric acid (ADABA) with acetyl coenzyme A.</text>
</comment>
<feature type="region of interest" description="Disordered" evidence="10">
    <location>
        <begin position="1"/>
        <end position="34"/>
    </location>
</feature>
<evidence type="ECO:0000256" key="3">
    <source>
        <dbReference type="ARBA" id="ARBA00010712"/>
    </source>
</evidence>
<dbReference type="CDD" id="cd04301">
    <property type="entry name" value="NAT_SF"/>
    <property type="match status" value="1"/>
</dbReference>
<evidence type="ECO:0000256" key="10">
    <source>
        <dbReference type="SAM" id="MobiDB-lite"/>
    </source>
</evidence>
<feature type="compositionally biased region" description="Basic and acidic residues" evidence="10">
    <location>
        <begin position="1"/>
        <end position="11"/>
    </location>
</feature>
<evidence type="ECO:0000313" key="12">
    <source>
        <dbReference type="EMBL" id="GAA1856295.1"/>
    </source>
</evidence>
<comment type="catalytic activity">
    <reaction evidence="8 9">
        <text>L-2,4-diaminobutanoate + acetyl-CoA = (2S)-4-acetamido-2-aminobutanoate + CoA + H(+)</text>
        <dbReference type="Rhea" id="RHEA:16901"/>
        <dbReference type="ChEBI" id="CHEBI:15378"/>
        <dbReference type="ChEBI" id="CHEBI:57287"/>
        <dbReference type="ChEBI" id="CHEBI:57288"/>
        <dbReference type="ChEBI" id="CHEBI:58761"/>
        <dbReference type="ChEBI" id="CHEBI:58929"/>
        <dbReference type="EC" id="2.3.1.178"/>
    </reaction>
</comment>
<evidence type="ECO:0000256" key="5">
    <source>
        <dbReference type="ARBA" id="ARBA00017935"/>
    </source>
</evidence>
<dbReference type="EC" id="2.3.1.178" evidence="4 9"/>
<comment type="caution">
    <text evidence="12">The sequence shown here is derived from an EMBL/GenBank/DDBJ whole genome shotgun (WGS) entry which is preliminary data.</text>
</comment>
<comment type="pathway">
    <text evidence="2 9">Amine and polyamine biosynthesis; ectoine biosynthesis; L-ectoine from L-aspartate 4-semialdehyde: step 2/3.</text>
</comment>
<keyword evidence="7 9" id="KW-0012">Acyltransferase</keyword>
<dbReference type="InterPro" id="IPR000182">
    <property type="entry name" value="GNAT_dom"/>
</dbReference>
<evidence type="ECO:0000256" key="7">
    <source>
        <dbReference type="ARBA" id="ARBA00023315"/>
    </source>
</evidence>
<feature type="domain" description="N-acetyltransferase" evidence="11">
    <location>
        <begin position="28"/>
        <end position="179"/>
    </location>
</feature>
<dbReference type="Gene3D" id="3.40.630.30">
    <property type="match status" value="1"/>
</dbReference>
<gene>
    <name evidence="9 12" type="primary">ectA</name>
    <name evidence="12" type="ORF">GCM10009751_11820</name>
</gene>
<evidence type="ECO:0000259" key="11">
    <source>
        <dbReference type="PROSITE" id="PS51186"/>
    </source>
</evidence>
<proteinExistence type="inferred from homology"/>
<dbReference type="SUPFAM" id="SSF55729">
    <property type="entry name" value="Acyl-CoA N-acyltransferases (Nat)"/>
    <property type="match status" value="1"/>
</dbReference>
<dbReference type="Pfam" id="PF00583">
    <property type="entry name" value="Acetyltransf_1"/>
    <property type="match status" value="1"/>
</dbReference>
<keyword evidence="6 9" id="KW-0808">Transferase</keyword>
<evidence type="ECO:0000256" key="9">
    <source>
        <dbReference type="RuleBase" id="RU365045"/>
    </source>
</evidence>
<sequence>MQPSDADHTKPSDTTTLNRPDTPGPHHAELREPAVADGPAMWRIARDSRDLDLNSHYAYMLWARDFAATSVIAAVDGNPAGFLTAYVRPDEPTTLMVWQVAVDAAYRGRRLAARMLEHAVGAAPRCTHLETTITADNAASIALFTSFARARGARVDRTPLFTEETLGGDHATEHLFRIGPVAPAT</sequence>
<organism evidence="12 13">
    <name type="scientific">Myceligenerans crystallogenes</name>
    <dbReference type="NCBI Taxonomy" id="316335"/>
    <lineage>
        <taxon>Bacteria</taxon>
        <taxon>Bacillati</taxon>
        <taxon>Actinomycetota</taxon>
        <taxon>Actinomycetes</taxon>
        <taxon>Micrococcales</taxon>
        <taxon>Promicromonosporaceae</taxon>
        <taxon>Myceligenerans</taxon>
    </lineage>
</organism>
<dbReference type="InterPro" id="IPR016181">
    <property type="entry name" value="Acyl_CoA_acyltransferase"/>
</dbReference>
<dbReference type="InterPro" id="IPR012772">
    <property type="entry name" value="Ectoine_EctA"/>
</dbReference>
<evidence type="ECO:0000313" key="13">
    <source>
        <dbReference type="Proteomes" id="UP001501094"/>
    </source>
</evidence>
<evidence type="ECO:0000256" key="2">
    <source>
        <dbReference type="ARBA" id="ARBA00004978"/>
    </source>
</evidence>